<evidence type="ECO:0000256" key="1">
    <source>
        <dbReference type="SAM" id="Phobius"/>
    </source>
</evidence>
<dbReference type="AlphaFoldDB" id="A0A7K1LA63"/>
<proteinExistence type="predicted"/>
<organism evidence="2 3">
    <name type="scientific">Actinomadura litoris</name>
    <dbReference type="NCBI Taxonomy" id="2678616"/>
    <lineage>
        <taxon>Bacteria</taxon>
        <taxon>Bacillati</taxon>
        <taxon>Actinomycetota</taxon>
        <taxon>Actinomycetes</taxon>
        <taxon>Streptosporangiales</taxon>
        <taxon>Thermomonosporaceae</taxon>
        <taxon>Actinomadura</taxon>
    </lineage>
</organism>
<comment type="caution">
    <text evidence="2">The sequence shown here is derived from an EMBL/GenBank/DDBJ whole genome shotgun (WGS) entry which is preliminary data.</text>
</comment>
<evidence type="ECO:0000313" key="2">
    <source>
        <dbReference type="EMBL" id="MUN41312.1"/>
    </source>
</evidence>
<reference evidence="2 3" key="1">
    <citation type="submission" date="2019-11" db="EMBL/GenBank/DDBJ databases">
        <authorList>
            <person name="Cao P."/>
        </authorList>
    </citation>
    <scope>NUCLEOTIDE SEQUENCE [LARGE SCALE GENOMIC DNA]</scope>
    <source>
        <strain evidence="2 3">NEAU-AAG5</strain>
    </source>
</reference>
<name>A0A7K1LA63_9ACTN</name>
<accession>A0A7K1LA63</accession>
<dbReference type="EMBL" id="WOFH01000014">
    <property type="protein sequence ID" value="MUN41312.1"/>
    <property type="molecule type" value="Genomic_DNA"/>
</dbReference>
<dbReference type="Proteomes" id="UP000432015">
    <property type="component" value="Unassembled WGS sequence"/>
</dbReference>
<feature type="transmembrane region" description="Helical" evidence="1">
    <location>
        <begin position="12"/>
        <end position="36"/>
    </location>
</feature>
<evidence type="ECO:0000313" key="3">
    <source>
        <dbReference type="Proteomes" id="UP000432015"/>
    </source>
</evidence>
<protein>
    <submittedName>
        <fullName evidence="2">Uncharacterized protein</fullName>
    </submittedName>
</protein>
<sequence length="79" mass="8196">MFRRIRIRRVHGAAAVIAVDLLTRVGLIAAAVAMAAGAGGAAFPLGHAYWIVAALSAVPRAGVVVHVDREAGQRVQGDR</sequence>
<keyword evidence="1" id="KW-0472">Membrane</keyword>
<keyword evidence="1" id="KW-1133">Transmembrane helix</keyword>
<keyword evidence="3" id="KW-1185">Reference proteome</keyword>
<feature type="transmembrane region" description="Helical" evidence="1">
    <location>
        <begin position="48"/>
        <end position="67"/>
    </location>
</feature>
<keyword evidence="1" id="KW-0812">Transmembrane</keyword>
<gene>
    <name evidence="2" type="ORF">GNZ18_32660</name>
</gene>
<dbReference type="RefSeq" id="WP_156220498.1">
    <property type="nucleotide sequence ID" value="NZ_WOFH01000014.1"/>
</dbReference>